<dbReference type="Gene3D" id="3.20.20.30">
    <property type="entry name" value="Luciferase-like domain"/>
    <property type="match status" value="1"/>
</dbReference>
<accession>A0ABN2N684</accession>
<dbReference type="InterPro" id="IPR036661">
    <property type="entry name" value="Luciferase-like_sf"/>
</dbReference>
<dbReference type="PANTHER" id="PTHR30137">
    <property type="entry name" value="LUCIFERASE-LIKE MONOOXYGENASE"/>
    <property type="match status" value="1"/>
</dbReference>
<dbReference type="Proteomes" id="UP001500449">
    <property type="component" value="Unassembled WGS sequence"/>
</dbReference>
<sequence>MTDPGPARGAHEARGEPLRISVLDQSPVGTGQTAAEALRNTVDLARRADRLGFHRYWVAEHHGMVSHAISAPEVLVGAIAAQTERIRVGTGGVLLAHYSPLKVAESFRLLHALFPGRIDLGIGRSLAGGGPISAALDPGHALPDAGTLPAKLAELLAFLHDAVPAGHPFAGFEVTPQVDDAPPVWILGSSSSSAAEAGRAGIDYAFAHFINPAATRAAAQAYHAGGGGGELILGIGVYCGETETEAQRVYASQRLFRARLTQNIIAPVPSTEEALAELASGPDPLGQERFEWPRYVVGTPAQVRDQVTAIASAVGVREVVALATVHDHKNRVRSYELLAEAFGTASR</sequence>
<keyword evidence="4" id="KW-1185">Reference proteome</keyword>
<protein>
    <submittedName>
        <fullName evidence="3">LLM class flavin-dependent oxidoreductase</fullName>
    </submittedName>
</protein>
<reference evidence="3 4" key="1">
    <citation type="journal article" date="2019" name="Int. J. Syst. Evol. Microbiol.">
        <title>The Global Catalogue of Microorganisms (GCM) 10K type strain sequencing project: providing services to taxonomists for standard genome sequencing and annotation.</title>
        <authorList>
            <consortium name="The Broad Institute Genomics Platform"/>
            <consortium name="The Broad Institute Genome Sequencing Center for Infectious Disease"/>
            <person name="Wu L."/>
            <person name="Ma J."/>
        </authorList>
    </citation>
    <scope>NUCLEOTIDE SEQUENCE [LARGE SCALE GENOMIC DNA]</scope>
    <source>
        <strain evidence="3 4">JCM 16009</strain>
    </source>
</reference>
<dbReference type="SUPFAM" id="SSF51679">
    <property type="entry name" value="Bacterial luciferase-like"/>
    <property type="match status" value="1"/>
</dbReference>
<dbReference type="InterPro" id="IPR019949">
    <property type="entry name" value="CmoO-like"/>
</dbReference>
<evidence type="ECO:0000259" key="2">
    <source>
        <dbReference type="Pfam" id="PF00296"/>
    </source>
</evidence>
<dbReference type="InterPro" id="IPR011251">
    <property type="entry name" value="Luciferase-like_dom"/>
</dbReference>
<evidence type="ECO:0000313" key="4">
    <source>
        <dbReference type="Proteomes" id="UP001500449"/>
    </source>
</evidence>
<dbReference type="PANTHER" id="PTHR30137:SF6">
    <property type="entry name" value="LUCIFERASE-LIKE MONOOXYGENASE"/>
    <property type="match status" value="1"/>
</dbReference>
<comment type="similarity">
    <text evidence="1">To bacterial alkanal monooxygenase alpha and beta chains.</text>
</comment>
<name>A0ABN2N684_9PSEU</name>
<feature type="domain" description="Luciferase-like" evidence="2">
    <location>
        <begin position="20"/>
        <end position="313"/>
    </location>
</feature>
<organism evidence="3 4">
    <name type="scientific">Pseudonocardia ailaonensis</name>
    <dbReference type="NCBI Taxonomy" id="367279"/>
    <lineage>
        <taxon>Bacteria</taxon>
        <taxon>Bacillati</taxon>
        <taxon>Actinomycetota</taxon>
        <taxon>Actinomycetes</taxon>
        <taxon>Pseudonocardiales</taxon>
        <taxon>Pseudonocardiaceae</taxon>
        <taxon>Pseudonocardia</taxon>
    </lineage>
</organism>
<dbReference type="InterPro" id="IPR050766">
    <property type="entry name" value="Bact_Lucif_Oxidored"/>
</dbReference>
<dbReference type="RefSeq" id="WP_344417950.1">
    <property type="nucleotide sequence ID" value="NZ_BAAAQK010000009.1"/>
</dbReference>
<proteinExistence type="predicted"/>
<gene>
    <name evidence="3" type="ORF">GCM10009836_35360</name>
</gene>
<evidence type="ECO:0000313" key="3">
    <source>
        <dbReference type="EMBL" id="GAA1852241.1"/>
    </source>
</evidence>
<dbReference type="EMBL" id="BAAAQK010000009">
    <property type="protein sequence ID" value="GAA1852241.1"/>
    <property type="molecule type" value="Genomic_DNA"/>
</dbReference>
<comment type="caution">
    <text evidence="3">The sequence shown here is derived from an EMBL/GenBank/DDBJ whole genome shotgun (WGS) entry which is preliminary data.</text>
</comment>
<dbReference type="Pfam" id="PF00296">
    <property type="entry name" value="Bac_luciferase"/>
    <property type="match status" value="1"/>
</dbReference>
<dbReference type="NCBIfam" id="TIGR03558">
    <property type="entry name" value="oxido_grp_1"/>
    <property type="match status" value="1"/>
</dbReference>
<evidence type="ECO:0000256" key="1">
    <source>
        <dbReference type="ARBA" id="ARBA00007789"/>
    </source>
</evidence>